<name>A0A510UUU9_9CELL</name>
<comment type="caution">
    <text evidence="3">The sequence shown here is derived from an EMBL/GenBank/DDBJ whole genome shotgun (WGS) entry which is preliminary data.</text>
</comment>
<keyword evidence="2" id="KW-1133">Transmembrane helix</keyword>
<evidence type="ECO:0000256" key="1">
    <source>
        <dbReference type="SAM" id="MobiDB-lite"/>
    </source>
</evidence>
<keyword evidence="2" id="KW-0472">Membrane</keyword>
<keyword evidence="2" id="KW-0812">Transmembrane</keyword>
<evidence type="ECO:0000313" key="3">
    <source>
        <dbReference type="EMBL" id="GEK18442.1"/>
    </source>
</evidence>
<sequence>MLRDGAVRSALLAGLVIGLSAAFVGARYPWQFAVIGAVWLVATIVRIRNVVVAPLVAGPRDDDAPTLTPAPQDAEAMPGTRSDAAATSADDPISHD</sequence>
<dbReference type="AlphaFoldDB" id="A0A510UUU9"/>
<proteinExistence type="predicted"/>
<reference evidence="3 4" key="1">
    <citation type="submission" date="2019-07" db="EMBL/GenBank/DDBJ databases">
        <title>Whole genome shotgun sequence of Cellulomonas persica NBRC 101101.</title>
        <authorList>
            <person name="Hosoyama A."/>
            <person name="Uohara A."/>
            <person name="Ohji S."/>
            <person name="Ichikawa N."/>
        </authorList>
    </citation>
    <scope>NUCLEOTIDE SEQUENCE [LARGE SCALE GENOMIC DNA]</scope>
    <source>
        <strain evidence="3 4">NBRC 101101</strain>
    </source>
</reference>
<evidence type="ECO:0000313" key="4">
    <source>
        <dbReference type="Proteomes" id="UP000321386"/>
    </source>
</evidence>
<feature type="region of interest" description="Disordered" evidence="1">
    <location>
        <begin position="57"/>
        <end position="96"/>
    </location>
</feature>
<feature type="transmembrane region" description="Helical" evidence="2">
    <location>
        <begin position="7"/>
        <end position="24"/>
    </location>
</feature>
<feature type="compositionally biased region" description="Low complexity" evidence="1">
    <location>
        <begin position="82"/>
        <end position="96"/>
    </location>
</feature>
<dbReference type="Proteomes" id="UP000321386">
    <property type="component" value="Unassembled WGS sequence"/>
</dbReference>
<protein>
    <submittedName>
        <fullName evidence="3">Uncharacterized protein</fullName>
    </submittedName>
</protein>
<organism evidence="3 4">
    <name type="scientific">Cellulomonas persica</name>
    <dbReference type="NCBI Taxonomy" id="76861"/>
    <lineage>
        <taxon>Bacteria</taxon>
        <taxon>Bacillati</taxon>
        <taxon>Actinomycetota</taxon>
        <taxon>Actinomycetes</taxon>
        <taxon>Micrococcales</taxon>
        <taxon>Cellulomonadaceae</taxon>
        <taxon>Cellulomonas</taxon>
    </lineage>
</organism>
<dbReference type="EMBL" id="BJUA01000010">
    <property type="protein sequence ID" value="GEK18442.1"/>
    <property type="molecule type" value="Genomic_DNA"/>
</dbReference>
<evidence type="ECO:0000256" key="2">
    <source>
        <dbReference type="SAM" id="Phobius"/>
    </source>
</evidence>
<keyword evidence="4" id="KW-1185">Reference proteome</keyword>
<gene>
    <name evidence="3" type="ORF">CPE01_21750</name>
</gene>
<accession>A0A510UUU9</accession>
<feature type="transmembrane region" description="Helical" evidence="2">
    <location>
        <begin position="30"/>
        <end position="47"/>
    </location>
</feature>